<dbReference type="SUPFAM" id="SSF103481">
    <property type="entry name" value="Multidrug resistance efflux transporter EmrE"/>
    <property type="match status" value="2"/>
</dbReference>
<dbReference type="EMBL" id="CP093326">
    <property type="protein sequence ID" value="UNK44986.1"/>
    <property type="molecule type" value="Genomic_DNA"/>
</dbReference>
<proteinExistence type="inferred from homology"/>
<dbReference type="InterPro" id="IPR000620">
    <property type="entry name" value="EamA_dom"/>
</dbReference>
<feature type="transmembrane region" description="Helical" evidence="3">
    <location>
        <begin position="132"/>
        <end position="155"/>
    </location>
</feature>
<keyword evidence="3" id="KW-0472">Membrane</keyword>
<comment type="similarity">
    <text evidence="1">Belongs to the EamA transporter family.</text>
</comment>
<sequence>MSNPTSVRQIVAVPPLVLAAIAVTVLAWASAFIVIRGVLPHFGPGPLSLLRLAIGSAALALLLIGRPWVKPDRRAWLLIIGCGLMWFGVYNFALNTAEQTLDGGTTAMIVNFAPILTALGAGLFLREGIPTWLAIGAGVAFLGVVLIGLGTGGGAASGTGLLWALAAALTYSAGVLLQKPALGSVPAGQVTWLACTIGALSSLPFVGELMADLRSAPAAAIMGVVYLGIVPTALAFSTWAFALARMPAGQLSVSSYLVPPVAILLGWLFLGETPTLLAVAGGTVCLLGVALSRRRSRQAKQSAADAHAAEGAQPAGNAGDVHRGPAG</sequence>
<evidence type="ECO:0000313" key="6">
    <source>
        <dbReference type="Proteomes" id="UP000829069"/>
    </source>
</evidence>
<feature type="transmembrane region" description="Helical" evidence="3">
    <location>
        <begin position="161"/>
        <end position="178"/>
    </location>
</feature>
<dbReference type="Proteomes" id="UP000829069">
    <property type="component" value="Chromosome"/>
</dbReference>
<feature type="region of interest" description="Disordered" evidence="2">
    <location>
        <begin position="302"/>
        <end position="327"/>
    </location>
</feature>
<evidence type="ECO:0000259" key="4">
    <source>
        <dbReference type="Pfam" id="PF00892"/>
    </source>
</evidence>
<evidence type="ECO:0000256" key="1">
    <source>
        <dbReference type="ARBA" id="ARBA00007362"/>
    </source>
</evidence>
<dbReference type="PANTHER" id="PTHR12715">
    <property type="entry name" value="TRANSPORTER, DRUG/METABOLITE EXPORTER FAMILY"/>
    <property type="match status" value="1"/>
</dbReference>
<feature type="transmembrane region" description="Helical" evidence="3">
    <location>
        <begin position="276"/>
        <end position="292"/>
    </location>
</feature>
<feature type="transmembrane region" description="Helical" evidence="3">
    <location>
        <begin position="190"/>
        <end position="207"/>
    </location>
</feature>
<feature type="domain" description="EamA" evidence="4">
    <location>
        <begin position="19"/>
        <end position="148"/>
    </location>
</feature>
<feature type="transmembrane region" description="Helical" evidence="3">
    <location>
        <begin position="251"/>
        <end position="270"/>
    </location>
</feature>
<feature type="domain" description="EamA" evidence="4">
    <location>
        <begin position="159"/>
        <end position="292"/>
    </location>
</feature>
<gene>
    <name evidence="5" type="ORF">MNQ99_13630</name>
</gene>
<reference evidence="5 6" key="1">
    <citation type="submission" date="2022-03" db="EMBL/GenBank/DDBJ databases">
        <title>Isotopic signatures of nitrous oxide derived from detoxification processes.</title>
        <authorList>
            <person name="Behrendt U."/>
            <person name="Buchen C."/>
            <person name="Well R."/>
            <person name="Ulrich A."/>
            <person name="Rohe L."/>
            <person name="Kolb S."/>
            <person name="Schloter M."/>
            <person name="Horn M.A."/>
            <person name="Augustin J."/>
        </authorList>
    </citation>
    <scope>NUCLEOTIDE SEQUENCE [LARGE SCALE GENOMIC DNA]</scope>
    <source>
        <strain evidence="5 6">S4-C24</strain>
    </source>
</reference>
<accession>A0ABY3W9K0</accession>
<keyword evidence="6" id="KW-1185">Reference proteome</keyword>
<feature type="transmembrane region" description="Helical" evidence="3">
    <location>
        <begin position="47"/>
        <end position="64"/>
    </location>
</feature>
<keyword evidence="3" id="KW-0812">Transmembrane</keyword>
<dbReference type="InterPro" id="IPR037185">
    <property type="entry name" value="EmrE-like"/>
</dbReference>
<keyword evidence="3" id="KW-1133">Transmembrane helix</keyword>
<feature type="transmembrane region" description="Helical" evidence="3">
    <location>
        <begin position="76"/>
        <end position="94"/>
    </location>
</feature>
<dbReference type="RefSeq" id="WP_241913302.1">
    <property type="nucleotide sequence ID" value="NZ_CP093326.1"/>
</dbReference>
<dbReference type="Pfam" id="PF00892">
    <property type="entry name" value="EamA"/>
    <property type="match status" value="2"/>
</dbReference>
<feature type="transmembrane region" description="Helical" evidence="3">
    <location>
        <begin position="219"/>
        <end position="244"/>
    </location>
</feature>
<feature type="transmembrane region" description="Helical" evidence="3">
    <location>
        <begin position="12"/>
        <end position="35"/>
    </location>
</feature>
<organism evidence="5 6">
    <name type="scientific">Arthrobacter sulfonylureivorans</name>
    <dbReference type="NCBI Taxonomy" id="2486855"/>
    <lineage>
        <taxon>Bacteria</taxon>
        <taxon>Bacillati</taxon>
        <taxon>Actinomycetota</taxon>
        <taxon>Actinomycetes</taxon>
        <taxon>Micrococcales</taxon>
        <taxon>Micrococcaceae</taxon>
        <taxon>Arthrobacter</taxon>
    </lineage>
</organism>
<dbReference type="PANTHER" id="PTHR12715:SF4">
    <property type="entry name" value="EAMA DOMAIN-CONTAINING PROTEIN"/>
    <property type="match status" value="1"/>
</dbReference>
<dbReference type="InterPro" id="IPR052756">
    <property type="entry name" value="Alkyne_AA_exporter"/>
</dbReference>
<protein>
    <submittedName>
        <fullName evidence="5">DMT family transporter</fullName>
    </submittedName>
</protein>
<name>A0ABY3W9K0_9MICC</name>
<evidence type="ECO:0000256" key="2">
    <source>
        <dbReference type="SAM" id="MobiDB-lite"/>
    </source>
</evidence>
<evidence type="ECO:0000256" key="3">
    <source>
        <dbReference type="SAM" id="Phobius"/>
    </source>
</evidence>
<feature type="transmembrane region" description="Helical" evidence="3">
    <location>
        <begin position="106"/>
        <end position="125"/>
    </location>
</feature>
<evidence type="ECO:0000313" key="5">
    <source>
        <dbReference type="EMBL" id="UNK44986.1"/>
    </source>
</evidence>